<evidence type="ECO:0000313" key="5">
    <source>
        <dbReference type="EMBL" id="GAA4394666.1"/>
    </source>
</evidence>
<dbReference type="InterPro" id="IPR051448">
    <property type="entry name" value="CdaR-like_regulators"/>
</dbReference>
<gene>
    <name evidence="5" type="ORF">GCM10023147_26960</name>
</gene>
<feature type="region of interest" description="Disordered" evidence="2">
    <location>
        <begin position="1"/>
        <end position="24"/>
    </location>
</feature>
<dbReference type="InterPro" id="IPR025736">
    <property type="entry name" value="PucR_C-HTH_dom"/>
</dbReference>
<dbReference type="Pfam" id="PF17853">
    <property type="entry name" value="GGDEF_2"/>
    <property type="match status" value="1"/>
</dbReference>
<name>A0ABP8JRE6_9ACTN</name>
<dbReference type="EMBL" id="BAABFR010000039">
    <property type="protein sequence ID" value="GAA4394666.1"/>
    <property type="molecule type" value="Genomic_DNA"/>
</dbReference>
<protein>
    <submittedName>
        <fullName evidence="5">Helix-turn-helix domain-containing protein</fullName>
    </submittedName>
</protein>
<feature type="region of interest" description="Disordered" evidence="2">
    <location>
        <begin position="412"/>
        <end position="433"/>
    </location>
</feature>
<keyword evidence="6" id="KW-1185">Reference proteome</keyword>
<evidence type="ECO:0000256" key="1">
    <source>
        <dbReference type="ARBA" id="ARBA00006754"/>
    </source>
</evidence>
<dbReference type="Gene3D" id="1.10.10.2840">
    <property type="entry name" value="PucR C-terminal helix-turn-helix domain"/>
    <property type="match status" value="1"/>
</dbReference>
<sequence length="433" mass="46850">MTDTGSWPKPGKTDRGFARNRPEPRDVLPESLLNRIRQYSGRVSTDAVHSMAEQLPYFEALEASQRASIQLVVQTAVVNFVEWIGDPEGNVQYTVEAFQVVPQDLARRVSLLQTVEMVRVAMEFFEKWLPLLARNEEQLVALTEAVLRYGREIGFAAAAIYAGAAEARGAWDSRMEALVVDAVVRGDTGANLLSRAAALNWDPQARATVIVGSPPPDQNVSVAASIHETAHAHDRGALAVVQGSKLVVIVSGSVTAHDAFTHALMDHFADSPVVIGHTTPTLEDAHASAVEAIAGVNAVAGWPGAPRPVHSWELLPERALIGDKHASRTLYDYLVKPLQEAGSALSDTLDAYLDSGGAVESCARELFVHPNTVRYRLKKIAEITGRDPQAPRDAFVLRVAATIGRLSDANPERFTPITPTTSVTDSLTDIDHV</sequence>
<dbReference type="InterPro" id="IPR041522">
    <property type="entry name" value="CdaR_GGDEF"/>
</dbReference>
<feature type="domain" description="PucR C-terminal helix-turn-helix" evidence="3">
    <location>
        <begin position="346"/>
        <end position="401"/>
    </location>
</feature>
<dbReference type="Pfam" id="PF13556">
    <property type="entry name" value="HTH_30"/>
    <property type="match status" value="1"/>
</dbReference>
<feature type="compositionally biased region" description="Polar residues" evidence="2">
    <location>
        <begin position="417"/>
        <end position="427"/>
    </location>
</feature>
<feature type="domain" description="CdaR GGDEF-like" evidence="4">
    <location>
        <begin position="186"/>
        <end position="294"/>
    </location>
</feature>
<evidence type="ECO:0000259" key="4">
    <source>
        <dbReference type="Pfam" id="PF17853"/>
    </source>
</evidence>
<comment type="similarity">
    <text evidence="1">Belongs to the CdaR family.</text>
</comment>
<accession>A0ABP8JRE6</accession>
<reference evidence="6" key="1">
    <citation type="journal article" date="2019" name="Int. J. Syst. Evol. Microbiol.">
        <title>The Global Catalogue of Microorganisms (GCM) 10K type strain sequencing project: providing services to taxonomists for standard genome sequencing and annotation.</title>
        <authorList>
            <consortium name="The Broad Institute Genomics Platform"/>
            <consortium name="The Broad Institute Genome Sequencing Center for Infectious Disease"/>
            <person name="Wu L."/>
            <person name="Ma J."/>
        </authorList>
    </citation>
    <scope>NUCLEOTIDE SEQUENCE [LARGE SCALE GENOMIC DNA]</scope>
    <source>
        <strain evidence="6">JCM 17688</strain>
    </source>
</reference>
<dbReference type="PANTHER" id="PTHR33744">
    <property type="entry name" value="CARBOHYDRATE DIACID REGULATOR"/>
    <property type="match status" value="1"/>
</dbReference>
<dbReference type="PANTHER" id="PTHR33744:SF7">
    <property type="entry name" value="PUCR FAMILY TRANSCRIPTIONAL REGULATOR"/>
    <property type="match status" value="1"/>
</dbReference>
<evidence type="ECO:0000256" key="2">
    <source>
        <dbReference type="SAM" id="MobiDB-lite"/>
    </source>
</evidence>
<evidence type="ECO:0000259" key="3">
    <source>
        <dbReference type="Pfam" id="PF13556"/>
    </source>
</evidence>
<comment type="caution">
    <text evidence="5">The sequence shown here is derived from an EMBL/GenBank/DDBJ whole genome shotgun (WGS) entry which is preliminary data.</text>
</comment>
<proteinExistence type="inferred from homology"/>
<dbReference type="Proteomes" id="UP001500635">
    <property type="component" value="Unassembled WGS sequence"/>
</dbReference>
<organism evidence="5 6">
    <name type="scientific">Tsukamurella soli</name>
    <dbReference type="NCBI Taxonomy" id="644556"/>
    <lineage>
        <taxon>Bacteria</taxon>
        <taxon>Bacillati</taxon>
        <taxon>Actinomycetota</taxon>
        <taxon>Actinomycetes</taxon>
        <taxon>Mycobacteriales</taxon>
        <taxon>Tsukamurellaceae</taxon>
        <taxon>Tsukamurella</taxon>
    </lineage>
</organism>
<dbReference type="InterPro" id="IPR042070">
    <property type="entry name" value="PucR_C-HTH_sf"/>
</dbReference>
<dbReference type="RefSeq" id="WP_344996571.1">
    <property type="nucleotide sequence ID" value="NZ_BAABFR010000039.1"/>
</dbReference>
<evidence type="ECO:0000313" key="6">
    <source>
        <dbReference type="Proteomes" id="UP001500635"/>
    </source>
</evidence>
<feature type="compositionally biased region" description="Basic and acidic residues" evidence="2">
    <location>
        <begin position="11"/>
        <end position="24"/>
    </location>
</feature>